<keyword evidence="8" id="KW-1185">Reference proteome</keyword>
<feature type="transmembrane region" description="Helical" evidence="6">
    <location>
        <begin position="182"/>
        <end position="205"/>
    </location>
</feature>
<evidence type="ECO:0000256" key="6">
    <source>
        <dbReference type="SAM" id="Phobius"/>
    </source>
</evidence>
<evidence type="ECO:0000256" key="5">
    <source>
        <dbReference type="ARBA" id="ARBA00023136"/>
    </source>
</evidence>
<evidence type="ECO:0000313" key="8">
    <source>
        <dbReference type="Proteomes" id="UP000256310"/>
    </source>
</evidence>
<evidence type="ECO:0000256" key="4">
    <source>
        <dbReference type="ARBA" id="ARBA00022989"/>
    </source>
</evidence>
<dbReference type="OrthoDB" id="7388052at2"/>
<dbReference type="RefSeq" id="WP_116236372.1">
    <property type="nucleotide sequence ID" value="NZ_QRDP01000004.1"/>
</dbReference>
<feature type="transmembrane region" description="Helical" evidence="6">
    <location>
        <begin position="242"/>
        <end position="260"/>
    </location>
</feature>
<dbReference type="GO" id="GO:0005886">
    <property type="term" value="C:plasma membrane"/>
    <property type="evidence" value="ECO:0007669"/>
    <property type="project" value="UniProtKB-SubCell"/>
</dbReference>
<comment type="subcellular location">
    <subcellularLocation>
        <location evidence="1">Cell membrane</location>
        <topology evidence="1">Multi-pass membrane protein</topology>
    </subcellularLocation>
</comment>
<keyword evidence="2" id="KW-1003">Cell membrane</keyword>
<evidence type="ECO:0000256" key="1">
    <source>
        <dbReference type="ARBA" id="ARBA00004651"/>
    </source>
</evidence>
<dbReference type="InterPro" id="IPR050833">
    <property type="entry name" value="Poly_Biosynth_Transport"/>
</dbReference>
<feature type="transmembrane region" description="Helical" evidence="6">
    <location>
        <begin position="331"/>
        <end position="354"/>
    </location>
</feature>
<gene>
    <name evidence="7" type="ORF">DFR46_2081</name>
</gene>
<feature type="transmembrane region" description="Helical" evidence="6">
    <location>
        <begin position="434"/>
        <end position="453"/>
    </location>
</feature>
<proteinExistence type="predicted"/>
<feature type="transmembrane region" description="Helical" evidence="6">
    <location>
        <begin position="459"/>
        <end position="479"/>
    </location>
</feature>
<keyword evidence="5 6" id="KW-0472">Membrane</keyword>
<feature type="transmembrane region" description="Helical" evidence="6">
    <location>
        <begin position="90"/>
        <end position="114"/>
    </location>
</feature>
<keyword evidence="3 6" id="KW-0812">Transmembrane</keyword>
<dbReference type="AlphaFoldDB" id="A0A3D9FHI8"/>
<protein>
    <submittedName>
        <fullName evidence="7">O-antigen/teichoic acid export membrane protein</fullName>
    </submittedName>
</protein>
<feature type="transmembrane region" description="Helical" evidence="6">
    <location>
        <begin position="403"/>
        <end position="422"/>
    </location>
</feature>
<feature type="transmembrane region" description="Helical" evidence="6">
    <location>
        <begin position="51"/>
        <end position="70"/>
    </location>
</feature>
<name>A0A3D9FHI8_9SPHN</name>
<dbReference type="EMBL" id="QRDP01000004">
    <property type="protein sequence ID" value="RED17047.1"/>
    <property type="molecule type" value="Genomic_DNA"/>
</dbReference>
<evidence type="ECO:0000313" key="7">
    <source>
        <dbReference type="EMBL" id="RED17047.1"/>
    </source>
</evidence>
<accession>A0A3D9FHI8</accession>
<evidence type="ECO:0000256" key="2">
    <source>
        <dbReference type="ARBA" id="ARBA00022475"/>
    </source>
</evidence>
<sequence length="496" mass="53358">MTEGKEPPPPDLSALAKGGRTNLFGFVLRLAARIPFLFIAGRWYGAEALGIFAYAVIVVEFAAQLSTLGLKRGLAEQLSKTDRPHVFVVWDAMLAGFVASAIAVLLLVAFPWAMFPNSEIQGMERLLPLTIFALAASDIALAALAYRHDIGATVRARAIVEPWTISIAAFALAFYSLRDGLILAYVLSMLAALVASLWPLFRSYGIPYGWRPKPIRLLMLAWHNLPLAAADAIEWASRRIDIAILGLFFSPTIVGIYYVAQQIASLPQKLKTSFDPILGPVITQNLRVGNKAAVAHQVRQAGFWIIAAQAGVALALGIPGEAWMGLVGPTFVAGTGVLAFLLAAEVVAATAAVSESALIYVARHRNLVISTVMIGVQAGLSVVIILIMRAYDLPLLYQATGPAIALMLALGGASIAKARLLSRLLEAPVSPWRWALVWAAATATVTGYIATFFPEWSELIIGVPAVLVVYCLIIWYRGFGPDDRILFKMGKKGEAV</sequence>
<dbReference type="Pfam" id="PF13440">
    <property type="entry name" value="Polysacc_synt_3"/>
    <property type="match status" value="1"/>
</dbReference>
<evidence type="ECO:0000256" key="3">
    <source>
        <dbReference type="ARBA" id="ARBA00022692"/>
    </source>
</evidence>
<feature type="transmembrane region" description="Helical" evidence="6">
    <location>
        <begin position="126"/>
        <end position="146"/>
    </location>
</feature>
<feature type="transmembrane region" description="Helical" evidence="6">
    <location>
        <begin position="158"/>
        <end position="176"/>
    </location>
</feature>
<dbReference type="PANTHER" id="PTHR30250">
    <property type="entry name" value="PST FAMILY PREDICTED COLANIC ACID TRANSPORTER"/>
    <property type="match status" value="1"/>
</dbReference>
<reference evidence="7 8" key="1">
    <citation type="submission" date="2018-07" db="EMBL/GenBank/DDBJ databases">
        <title>Genomic Encyclopedia of Type Strains, Phase IV (KMG-IV): sequencing the most valuable type-strain genomes for metagenomic binning, comparative biology and taxonomic classification.</title>
        <authorList>
            <person name="Goeker M."/>
        </authorList>
    </citation>
    <scope>NUCLEOTIDE SEQUENCE [LARGE SCALE GENOMIC DNA]</scope>
    <source>
        <strain evidence="7 8">DSM 26725</strain>
    </source>
</reference>
<organism evidence="7 8">
    <name type="scientific">Parasphingopyxis lamellibrachiae</name>
    <dbReference type="NCBI Taxonomy" id="680125"/>
    <lineage>
        <taxon>Bacteria</taxon>
        <taxon>Pseudomonadati</taxon>
        <taxon>Pseudomonadota</taxon>
        <taxon>Alphaproteobacteria</taxon>
        <taxon>Sphingomonadales</taxon>
        <taxon>Sphingomonadaceae</taxon>
        <taxon>Parasphingopyxis</taxon>
    </lineage>
</organism>
<dbReference type="PANTHER" id="PTHR30250:SF11">
    <property type="entry name" value="O-ANTIGEN TRANSPORTER-RELATED"/>
    <property type="match status" value="1"/>
</dbReference>
<dbReference type="Proteomes" id="UP000256310">
    <property type="component" value="Unassembled WGS sequence"/>
</dbReference>
<keyword evidence="4 6" id="KW-1133">Transmembrane helix</keyword>
<feature type="transmembrane region" description="Helical" evidence="6">
    <location>
        <begin position="366"/>
        <end position="391"/>
    </location>
</feature>
<comment type="caution">
    <text evidence="7">The sequence shown here is derived from an EMBL/GenBank/DDBJ whole genome shotgun (WGS) entry which is preliminary data.</text>
</comment>